<proteinExistence type="predicted"/>
<keyword evidence="2" id="KW-1185">Reference proteome</keyword>
<dbReference type="EMBL" id="VSRR010011446">
    <property type="protein sequence ID" value="MPC53192.1"/>
    <property type="molecule type" value="Genomic_DNA"/>
</dbReference>
<protein>
    <submittedName>
        <fullName evidence="1">Uncharacterized protein</fullName>
    </submittedName>
</protein>
<comment type="caution">
    <text evidence="1">The sequence shown here is derived from an EMBL/GenBank/DDBJ whole genome shotgun (WGS) entry which is preliminary data.</text>
</comment>
<accession>A0A5B7G2N6</accession>
<evidence type="ECO:0000313" key="1">
    <source>
        <dbReference type="EMBL" id="MPC53192.1"/>
    </source>
</evidence>
<name>A0A5B7G2N6_PORTR</name>
<evidence type="ECO:0000313" key="2">
    <source>
        <dbReference type="Proteomes" id="UP000324222"/>
    </source>
</evidence>
<organism evidence="1 2">
    <name type="scientific">Portunus trituberculatus</name>
    <name type="common">Swimming crab</name>
    <name type="synonym">Neptunus trituberculatus</name>
    <dbReference type="NCBI Taxonomy" id="210409"/>
    <lineage>
        <taxon>Eukaryota</taxon>
        <taxon>Metazoa</taxon>
        <taxon>Ecdysozoa</taxon>
        <taxon>Arthropoda</taxon>
        <taxon>Crustacea</taxon>
        <taxon>Multicrustacea</taxon>
        <taxon>Malacostraca</taxon>
        <taxon>Eumalacostraca</taxon>
        <taxon>Eucarida</taxon>
        <taxon>Decapoda</taxon>
        <taxon>Pleocyemata</taxon>
        <taxon>Brachyura</taxon>
        <taxon>Eubrachyura</taxon>
        <taxon>Portunoidea</taxon>
        <taxon>Portunidae</taxon>
        <taxon>Portuninae</taxon>
        <taxon>Portunus</taxon>
    </lineage>
</organism>
<gene>
    <name evidence="1" type="ORF">E2C01_047079</name>
</gene>
<dbReference type="Proteomes" id="UP000324222">
    <property type="component" value="Unassembled WGS sequence"/>
</dbReference>
<reference evidence="1 2" key="1">
    <citation type="submission" date="2019-05" db="EMBL/GenBank/DDBJ databases">
        <title>Another draft genome of Portunus trituberculatus and its Hox gene families provides insights of decapod evolution.</title>
        <authorList>
            <person name="Jeong J.-H."/>
            <person name="Song I."/>
            <person name="Kim S."/>
            <person name="Choi T."/>
            <person name="Kim D."/>
            <person name="Ryu S."/>
            <person name="Kim W."/>
        </authorList>
    </citation>
    <scope>NUCLEOTIDE SEQUENCE [LARGE SCALE GENOMIC DNA]</scope>
    <source>
        <tissue evidence="1">Muscle</tissue>
    </source>
</reference>
<sequence length="70" mass="8048">MLALKKRVMIVGEETGREKGEERCDDTMANHPVKEIAAQTGVSVRVSQKLVKQFKDDRRERIPASRPQIW</sequence>
<dbReference type="AlphaFoldDB" id="A0A5B7G2N6"/>